<dbReference type="AlphaFoldDB" id="A0AAV4BT55"/>
<dbReference type="InterPro" id="IPR027417">
    <property type="entry name" value="P-loop_NTPase"/>
</dbReference>
<dbReference type="EMBL" id="BLXT01005456">
    <property type="protein sequence ID" value="GFO22778.1"/>
    <property type="molecule type" value="Genomic_DNA"/>
</dbReference>
<dbReference type="PANTHER" id="PTHR11783">
    <property type="entry name" value="SULFOTRANSFERASE SULT"/>
    <property type="match status" value="1"/>
</dbReference>
<organism evidence="4 5">
    <name type="scientific">Plakobranchus ocellatus</name>
    <dbReference type="NCBI Taxonomy" id="259542"/>
    <lineage>
        <taxon>Eukaryota</taxon>
        <taxon>Metazoa</taxon>
        <taxon>Spiralia</taxon>
        <taxon>Lophotrochozoa</taxon>
        <taxon>Mollusca</taxon>
        <taxon>Gastropoda</taxon>
        <taxon>Heterobranchia</taxon>
        <taxon>Euthyneura</taxon>
        <taxon>Panpulmonata</taxon>
        <taxon>Sacoglossa</taxon>
        <taxon>Placobranchoidea</taxon>
        <taxon>Plakobranchidae</taxon>
        <taxon>Plakobranchus</taxon>
    </lineage>
</organism>
<dbReference type="SUPFAM" id="SSF52540">
    <property type="entry name" value="P-loop containing nucleoside triphosphate hydrolases"/>
    <property type="match status" value="1"/>
</dbReference>
<gene>
    <name evidence="4" type="ORF">PoB_004928300</name>
</gene>
<sequence length="310" mass="35884">MTKVPGSGKKFSHMLPGQHVYHGILFFGFSPPDTLEAVREFGVRGEDVFIVTYPKAGTTWMQEIVWLLLNDADFAGAAASPVYMRSPFLEFKDDVLKEVGLDIAEAMPSPRVIKTHLPLKLMPKQLFEKKPKVIVLFRNPKDVCCSYYNFYRSSSSFGDFQGEWPQFLDMFMEGHVDHGSWFDFTKSWWPLNGSDNFRFVFYEDLKMNLLEEVKKLALFLGKTDLSPEMLTKISDHCSFESMKTNPMTNHEDVYSIDSSVSPLLRKGTVGDWKNHFTVQQNEDFDREYKEKMSECSSPIPFKYFIEKEDE</sequence>
<comment type="similarity">
    <text evidence="1">Belongs to the sulfotransferase 1 family.</text>
</comment>
<reference evidence="4 5" key="1">
    <citation type="journal article" date="2021" name="Elife">
        <title>Chloroplast acquisition without the gene transfer in kleptoplastic sea slugs, Plakobranchus ocellatus.</title>
        <authorList>
            <person name="Maeda T."/>
            <person name="Takahashi S."/>
            <person name="Yoshida T."/>
            <person name="Shimamura S."/>
            <person name="Takaki Y."/>
            <person name="Nagai Y."/>
            <person name="Toyoda A."/>
            <person name="Suzuki Y."/>
            <person name="Arimoto A."/>
            <person name="Ishii H."/>
            <person name="Satoh N."/>
            <person name="Nishiyama T."/>
            <person name="Hasebe M."/>
            <person name="Maruyama T."/>
            <person name="Minagawa J."/>
            <person name="Obokata J."/>
            <person name="Shigenobu S."/>
        </authorList>
    </citation>
    <scope>NUCLEOTIDE SEQUENCE [LARGE SCALE GENOMIC DNA]</scope>
</reference>
<proteinExistence type="inferred from homology"/>
<keyword evidence="2" id="KW-0808">Transferase</keyword>
<dbReference type="GO" id="GO:0008146">
    <property type="term" value="F:sulfotransferase activity"/>
    <property type="evidence" value="ECO:0007669"/>
    <property type="project" value="InterPro"/>
</dbReference>
<evidence type="ECO:0000313" key="5">
    <source>
        <dbReference type="Proteomes" id="UP000735302"/>
    </source>
</evidence>
<name>A0AAV4BT55_9GAST</name>
<dbReference type="InterPro" id="IPR000863">
    <property type="entry name" value="Sulfotransferase_dom"/>
</dbReference>
<dbReference type="Pfam" id="PF00685">
    <property type="entry name" value="Sulfotransfer_1"/>
    <property type="match status" value="1"/>
</dbReference>
<keyword evidence="5" id="KW-1185">Reference proteome</keyword>
<protein>
    <submittedName>
        <fullName evidence="4">Sulfotransferase</fullName>
    </submittedName>
</protein>
<dbReference type="FunFam" id="3.40.50.300:FF:000433">
    <property type="entry name" value="Estrogen sulfotransferase"/>
    <property type="match status" value="1"/>
</dbReference>
<evidence type="ECO:0000256" key="2">
    <source>
        <dbReference type="ARBA" id="ARBA00022679"/>
    </source>
</evidence>
<dbReference type="Proteomes" id="UP000735302">
    <property type="component" value="Unassembled WGS sequence"/>
</dbReference>
<feature type="domain" description="Sulfotransferase" evidence="3">
    <location>
        <begin position="46"/>
        <end position="295"/>
    </location>
</feature>
<comment type="caution">
    <text evidence="4">The sequence shown here is derived from an EMBL/GenBank/DDBJ whole genome shotgun (WGS) entry which is preliminary data.</text>
</comment>
<evidence type="ECO:0000259" key="3">
    <source>
        <dbReference type="Pfam" id="PF00685"/>
    </source>
</evidence>
<accession>A0AAV4BT55</accession>
<evidence type="ECO:0000313" key="4">
    <source>
        <dbReference type="EMBL" id="GFO22778.1"/>
    </source>
</evidence>
<evidence type="ECO:0000256" key="1">
    <source>
        <dbReference type="ARBA" id="ARBA00005771"/>
    </source>
</evidence>
<dbReference type="Gene3D" id="3.40.50.300">
    <property type="entry name" value="P-loop containing nucleotide triphosphate hydrolases"/>
    <property type="match status" value="1"/>
</dbReference>